<dbReference type="AlphaFoldDB" id="A0A3E0HAI6"/>
<accession>A0A3E0HAI6</accession>
<keyword evidence="3" id="KW-1133">Transmembrane helix</keyword>
<name>A0A3E0HAI6_9PSEU</name>
<gene>
    <name evidence="4" type="ORF">BCF44_112117</name>
</gene>
<dbReference type="SUPFAM" id="SSF63817">
    <property type="entry name" value="Sortase"/>
    <property type="match status" value="1"/>
</dbReference>
<dbReference type="Proteomes" id="UP000256269">
    <property type="component" value="Unassembled WGS sequence"/>
</dbReference>
<keyword evidence="1" id="KW-0378">Hydrolase</keyword>
<reference evidence="4 5" key="1">
    <citation type="submission" date="2018-08" db="EMBL/GenBank/DDBJ databases">
        <title>Genomic Encyclopedia of Archaeal and Bacterial Type Strains, Phase II (KMG-II): from individual species to whole genera.</title>
        <authorList>
            <person name="Goeker M."/>
        </authorList>
    </citation>
    <scope>NUCLEOTIDE SEQUENCE [LARGE SCALE GENOMIC DNA]</scope>
    <source>
        <strain evidence="4 5">DSM 45791</strain>
    </source>
</reference>
<dbReference type="CDD" id="cd05829">
    <property type="entry name" value="Sortase_F"/>
    <property type="match status" value="1"/>
</dbReference>
<proteinExistence type="predicted"/>
<protein>
    <submittedName>
        <fullName evidence="4">Sortase family protein</fullName>
    </submittedName>
</protein>
<feature type="region of interest" description="Disordered" evidence="2">
    <location>
        <begin position="52"/>
        <end position="89"/>
    </location>
</feature>
<evidence type="ECO:0000256" key="2">
    <source>
        <dbReference type="SAM" id="MobiDB-lite"/>
    </source>
</evidence>
<dbReference type="GO" id="GO:0016787">
    <property type="term" value="F:hydrolase activity"/>
    <property type="evidence" value="ECO:0007669"/>
    <property type="project" value="UniProtKB-KW"/>
</dbReference>
<comment type="caution">
    <text evidence="4">The sequence shown here is derived from an EMBL/GenBank/DDBJ whole genome shotgun (WGS) entry which is preliminary data.</text>
</comment>
<evidence type="ECO:0000256" key="3">
    <source>
        <dbReference type="SAM" id="Phobius"/>
    </source>
</evidence>
<dbReference type="EMBL" id="QUNO01000012">
    <property type="protein sequence ID" value="REH41035.1"/>
    <property type="molecule type" value="Genomic_DNA"/>
</dbReference>
<dbReference type="RefSeq" id="WP_116178226.1">
    <property type="nucleotide sequence ID" value="NZ_CP144375.1"/>
</dbReference>
<dbReference type="Pfam" id="PF04203">
    <property type="entry name" value="Sortase"/>
    <property type="match status" value="1"/>
</dbReference>
<keyword evidence="3" id="KW-0472">Membrane</keyword>
<keyword evidence="3" id="KW-0812">Transmembrane</keyword>
<dbReference type="Gene3D" id="2.40.260.10">
    <property type="entry name" value="Sortase"/>
    <property type="match status" value="1"/>
</dbReference>
<dbReference type="InterPro" id="IPR042001">
    <property type="entry name" value="Sortase_F"/>
</dbReference>
<evidence type="ECO:0000256" key="1">
    <source>
        <dbReference type="ARBA" id="ARBA00022801"/>
    </source>
</evidence>
<evidence type="ECO:0000313" key="4">
    <source>
        <dbReference type="EMBL" id="REH41035.1"/>
    </source>
</evidence>
<organism evidence="4 5">
    <name type="scientific">Kutzneria buriramensis</name>
    <dbReference type="NCBI Taxonomy" id="1045776"/>
    <lineage>
        <taxon>Bacteria</taxon>
        <taxon>Bacillati</taxon>
        <taxon>Actinomycetota</taxon>
        <taxon>Actinomycetes</taxon>
        <taxon>Pseudonocardiales</taxon>
        <taxon>Pseudonocardiaceae</taxon>
        <taxon>Kutzneria</taxon>
    </lineage>
</organism>
<keyword evidence="5" id="KW-1185">Reference proteome</keyword>
<feature type="compositionally biased region" description="Polar residues" evidence="2">
    <location>
        <begin position="52"/>
        <end position="64"/>
    </location>
</feature>
<dbReference type="InterPro" id="IPR005754">
    <property type="entry name" value="Sortase"/>
</dbReference>
<dbReference type="OrthoDB" id="525039at2"/>
<dbReference type="InterPro" id="IPR023365">
    <property type="entry name" value="Sortase_dom-sf"/>
</dbReference>
<evidence type="ECO:0000313" key="5">
    <source>
        <dbReference type="Proteomes" id="UP000256269"/>
    </source>
</evidence>
<feature type="transmembrane region" description="Helical" evidence="3">
    <location>
        <begin position="21"/>
        <end position="43"/>
    </location>
</feature>
<sequence>MEPTLHIPNPGQGGKPSGRRTTMVVVGALVAVFALVGVAIGIFRQGTPENTALTSSVPATQPTSAAGAPTSAGQQQAAPPADNGTRSGLPVRVDVDAINAHSSLVQLGLNADRTVQVPPVDEPLQAGWYKFGVRPGEVGKAVILGHVDGGGQLGVFNRLRDLKPGDVAKVTEQGGQVLNFVVRQVQEVPKSQFPTQAVYGPSNQRELRLITCGGAFDKSSGNYVDNIIVSAVLTA</sequence>
<dbReference type="NCBIfam" id="NF033748">
    <property type="entry name" value="class_F_sortase"/>
    <property type="match status" value="1"/>
</dbReference>